<gene>
    <name evidence="3" type="ORF">RDWZM_002910</name>
</gene>
<protein>
    <submittedName>
        <fullName evidence="3">Uncharacterized protein</fullName>
    </submittedName>
</protein>
<feature type="region of interest" description="Disordered" evidence="1">
    <location>
        <begin position="1"/>
        <end position="40"/>
    </location>
</feature>
<evidence type="ECO:0000313" key="4">
    <source>
        <dbReference type="Proteomes" id="UP001142055"/>
    </source>
</evidence>
<proteinExistence type="predicted"/>
<accession>A0A9Q0RS68</accession>
<organism evidence="3 4">
    <name type="scientific">Blomia tropicalis</name>
    <name type="common">Mite</name>
    <dbReference type="NCBI Taxonomy" id="40697"/>
    <lineage>
        <taxon>Eukaryota</taxon>
        <taxon>Metazoa</taxon>
        <taxon>Ecdysozoa</taxon>
        <taxon>Arthropoda</taxon>
        <taxon>Chelicerata</taxon>
        <taxon>Arachnida</taxon>
        <taxon>Acari</taxon>
        <taxon>Acariformes</taxon>
        <taxon>Sarcoptiformes</taxon>
        <taxon>Astigmata</taxon>
        <taxon>Glycyphagoidea</taxon>
        <taxon>Echimyopodidae</taxon>
        <taxon>Blomia</taxon>
    </lineage>
</organism>
<dbReference type="EMBL" id="JAPWDV010000001">
    <property type="protein sequence ID" value="KAJ6224365.1"/>
    <property type="molecule type" value="Genomic_DNA"/>
</dbReference>
<dbReference type="AlphaFoldDB" id="A0A9Q0RS68"/>
<evidence type="ECO:0000256" key="2">
    <source>
        <dbReference type="SAM" id="Phobius"/>
    </source>
</evidence>
<evidence type="ECO:0000256" key="1">
    <source>
        <dbReference type="SAM" id="MobiDB-lite"/>
    </source>
</evidence>
<keyword evidence="2" id="KW-0472">Membrane</keyword>
<dbReference type="Proteomes" id="UP001142055">
    <property type="component" value="Chromosome 1"/>
</dbReference>
<keyword evidence="2" id="KW-0812">Transmembrane</keyword>
<feature type="compositionally biased region" description="Acidic residues" evidence="1">
    <location>
        <begin position="19"/>
        <end position="31"/>
    </location>
</feature>
<feature type="compositionally biased region" description="Basic and acidic residues" evidence="1">
    <location>
        <begin position="8"/>
        <end position="18"/>
    </location>
</feature>
<feature type="transmembrane region" description="Helical" evidence="2">
    <location>
        <begin position="47"/>
        <end position="76"/>
    </location>
</feature>
<evidence type="ECO:0000313" key="3">
    <source>
        <dbReference type="EMBL" id="KAJ6224365.1"/>
    </source>
</evidence>
<reference evidence="3" key="1">
    <citation type="submission" date="2022-12" db="EMBL/GenBank/DDBJ databases">
        <title>Genome assemblies of Blomia tropicalis.</title>
        <authorList>
            <person name="Cui Y."/>
        </authorList>
    </citation>
    <scope>NUCLEOTIDE SEQUENCE</scope>
    <source>
        <tissue evidence="3">Adult mites</tissue>
    </source>
</reference>
<name>A0A9Q0RS68_BLOTA</name>
<keyword evidence="4" id="KW-1185">Reference proteome</keyword>
<comment type="caution">
    <text evidence="3">The sequence shown here is derived from an EMBL/GenBank/DDBJ whole genome shotgun (WGS) entry which is preliminary data.</text>
</comment>
<sequence length="93" mass="10857">MSMMTMMMEKEYKKKNLDDDGEEEEEDEEASPENNPKQTMRPRYTGAICLIVYGYLIIHNACIHLIFFPIIIIVIVRRLNVGSVNEHLPKQDN</sequence>
<keyword evidence="2" id="KW-1133">Transmembrane helix</keyword>